<dbReference type="FunFam" id="1.25.40.10:FF:000184">
    <property type="entry name" value="Pentatricopeptide repeat-containing protein, chloroplastic"/>
    <property type="match status" value="1"/>
</dbReference>
<evidence type="ECO:0000256" key="1">
    <source>
        <dbReference type="ARBA" id="ARBA00022737"/>
    </source>
</evidence>
<sequence length="544" mass="61564">MLFKFISVQVRTAIPKHFPQLLLPLNLGRTIKFPSLTASYSWVHDNQLFKRHPRLRILEEQCTTFHHFKQALSYIVVSGLHRNRFVMSRVLYLSLFELEGDIKRKSEFGVQIFNQFERPNIFSWNTVIRFLAECNDSQNSVMALNYYMNMVRQEVFPDNYTFPFLLQACGAISDIGLVKQIHSHVLKLRHGCNLFVQNSLLGAYLICGSSVDAWSLFDEMLEKDVVSWTTLISGLVEQFNYREALQVFREMIAGNFQTRPNVATMISAVSACGNLGSLDHTKCFHALLEKAGWLELDVAIANSLINAYAKSGSMKCSTKVFDDMHDSKRDVYSWTAVISGYAMHGEGVDALNMFSQMEQVHGLIPDAITFIATLSACVHSGQVEEGLRIFKHMNTKYGIEPNLKHYGCIVDLLGRAGMLKRAYSIVQKMPQEPNLAILGSLLNACRLHNSVEMGETILKKIELVAQRSGGAPVLLSNMYAKENQWSKVSHIRVEMRGVMQEKPPGRSWIQVKDAVHEFVVADKSHTKAMELDIVLQGLESLTKM</sequence>
<dbReference type="PANTHER" id="PTHR47926:SF411">
    <property type="entry name" value="PENTATRICOPEPTIDE REPEAT-CONTAINING PROTEIN"/>
    <property type="match status" value="1"/>
</dbReference>
<dbReference type="Gene3D" id="1.25.40.10">
    <property type="entry name" value="Tetratricopeptide repeat domain"/>
    <property type="match status" value="2"/>
</dbReference>
<evidence type="ECO:0000256" key="2">
    <source>
        <dbReference type="PROSITE-ProRule" id="PRU00708"/>
    </source>
</evidence>
<name>A0ABD1U9Y5_9LAMI</name>
<evidence type="ECO:0000313" key="4">
    <source>
        <dbReference type="Proteomes" id="UP001604277"/>
    </source>
</evidence>
<dbReference type="Pfam" id="PF20431">
    <property type="entry name" value="E_motif"/>
    <property type="match status" value="1"/>
</dbReference>
<dbReference type="InterPro" id="IPR011990">
    <property type="entry name" value="TPR-like_helical_dom_sf"/>
</dbReference>
<dbReference type="AlphaFoldDB" id="A0ABD1U9Y5"/>
<reference evidence="4" key="1">
    <citation type="submission" date="2024-07" db="EMBL/GenBank/DDBJ databases">
        <title>Two chromosome-level genome assemblies of Korean endemic species Abeliophyllum distichum and Forsythia ovata (Oleaceae).</title>
        <authorList>
            <person name="Jang H."/>
        </authorList>
    </citation>
    <scope>NUCLEOTIDE SEQUENCE [LARGE SCALE GENOMIC DNA]</scope>
</reference>
<dbReference type="InterPro" id="IPR046960">
    <property type="entry name" value="PPR_At4g14850-like_plant"/>
</dbReference>
<proteinExistence type="predicted"/>
<dbReference type="Proteomes" id="UP001604277">
    <property type="component" value="Unassembled WGS sequence"/>
</dbReference>
<feature type="repeat" description="PPR" evidence="2">
    <location>
        <begin position="366"/>
        <end position="401"/>
    </location>
</feature>
<organism evidence="3 4">
    <name type="scientific">Forsythia ovata</name>
    <dbReference type="NCBI Taxonomy" id="205694"/>
    <lineage>
        <taxon>Eukaryota</taxon>
        <taxon>Viridiplantae</taxon>
        <taxon>Streptophyta</taxon>
        <taxon>Embryophyta</taxon>
        <taxon>Tracheophyta</taxon>
        <taxon>Spermatophyta</taxon>
        <taxon>Magnoliopsida</taxon>
        <taxon>eudicotyledons</taxon>
        <taxon>Gunneridae</taxon>
        <taxon>Pentapetalae</taxon>
        <taxon>asterids</taxon>
        <taxon>lamiids</taxon>
        <taxon>Lamiales</taxon>
        <taxon>Oleaceae</taxon>
        <taxon>Forsythieae</taxon>
        <taxon>Forsythia</taxon>
    </lineage>
</organism>
<dbReference type="PROSITE" id="PS51375">
    <property type="entry name" value="PPR"/>
    <property type="match status" value="3"/>
</dbReference>
<keyword evidence="4" id="KW-1185">Reference proteome</keyword>
<feature type="repeat" description="PPR" evidence="2">
    <location>
        <begin position="330"/>
        <end position="360"/>
    </location>
</feature>
<dbReference type="InterPro" id="IPR046848">
    <property type="entry name" value="E_motif"/>
</dbReference>
<evidence type="ECO:0000313" key="3">
    <source>
        <dbReference type="EMBL" id="KAL2521781.1"/>
    </source>
</evidence>
<protein>
    <submittedName>
        <fullName evidence="3">Pentatricopeptide repeat-containing protein</fullName>
    </submittedName>
</protein>
<dbReference type="FunFam" id="1.25.40.10:FF:000344">
    <property type="entry name" value="Pentatricopeptide repeat-containing protein"/>
    <property type="match status" value="1"/>
</dbReference>
<dbReference type="NCBIfam" id="TIGR00756">
    <property type="entry name" value="PPR"/>
    <property type="match status" value="5"/>
</dbReference>
<dbReference type="InterPro" id="IPR002885">
    <property type="entry name" value="PPR_rpt"/>
</dbReference>
<dbReference type="Pfam" id="PF13041">
    <property type="entry name" value="PPR_2"/>
    <property type="match status" value="2"/>
</dbReference>
<dbReference type="PANTHER" id="PTHR47926">
    <property type="entry name" value="PENTATRICOPEPTIDE REPEAT-CONTAINING PROTEIN"/>
    <property type="match status" value="1"/>
</dbReference>
<dbReference type="GO" id="GO:0016070">
    <property type="term" value="P:RNA metabolic process"/>
    <property type="evidence" value="ECO:0007669"/>
    <property type="project" value="UniProtKB-ARBA"/>
</dbReference>
<feature type="repeat" description="PPR" evidence="2">
    <location>
        <begin position="224"/>
        <end position="258"/>
    </location>
</feature>
<accession>A0ABD1U9Y5</accession>
<keyword evidence="1" id="KW-0677">Repeat</keyword>
<dbReference type="Pfam" id="PF01535">
    <property type="entry name" value="PPR"/>
    <property type="match status" value="2"/>
</dbReference>
<gene>
    <name evidence="3" type="ORF">Fot_25704</name>
</gene>
<dbReference type="EMBL" id="JBFOLJ010000007">
    <property type="protein sequence ID" value="KAL2521781.1"/>
    <property type="molecule type" value="Genomic_DNA"/>
</dbReference>
<comment type="caution">
    <text evidence="3">The sequence shown here is derived from an EMBL/GenBank/DDBJ whole genome shotgun (WGS) entry which is preliminary data.</text>
</comment>